<evidence type="ECO:0000313" key="1">
    <source>
        <dbReference type="EMBL" id="GEU44858.1"/>
    </source>
</evidence>
<reference evidence="1" key="1">
    <citation type="journal article" date="2019" name="Sci. Rep.">
        <title>Draft genome of Tanacetum cinerariifolium, the natural source of mosquito coil.</title>
        <authorList>
            <person name="Yamashiro T."/>
            <person name="Shiraishi A."/>
            <person name="Satake H."/>
            <person name="Nakayama K."/>
        </authorList>
    </citation>
    <scope>NUCLEOTIDE SEQUENCE</scope>
</reference>
<protein>
    <submittedName>
        <fullName evidence="1">Uncharacterized protein</fullName>
    </submittedName>
</protein>
<proteinExistence type="predicted"/>
<accession>A0A6L2K626</accession>
<sequence>MNDGNITQGNQECIGDYGSMIDFDDDFRDLIDYLVSIDAPFIVNKEEERIKERRCKSLGMTCKCVDIMEHKFDI</sequence>
<name>A0A6L2K626_TANCI</name>
<comment type="caution">
    <text evidence="1">The sequence shown here is derived from an EMBL/GenBank/DDBJ whole genome shotgun (WGS) entry which is preliminary data.</text>
</comment>
<organism evidence="1">
    <name type="scientific">Tanacetum cinerariifolium</name>
    <name type="common">Dalmatian daisy</name>
    <name type="synonym">Chrysanthemum cinerariifolium</name>
    <dbReference type="NCBI Taxonomy" id="118510"/>
    <lineage>
        <taxon>Eukaryota</taxon>
        <taxon>Viridiplantae</taxon>
        <taxon>Streptophyta</taxon>
        <taxon>Embryophyta</taxon>
        <taxon>Tracheophyta</taxon>
        <taxon>Spermatophyta</taxon>
        <taxon>Magnoliopsida</taxon>
        <taxon>eudicotyledons</taxon>
        <taxon>Gunneridae</taxon>
        <taxon>Pentapetalae</taxon>
        <taxon>asterids</taxon>
        <taxon>campanulids</taxon>
        <taxon>Asterales</taxon>
        <taxon>Asteraceae</taxon>
        <taxon>Asteroideae</taxon>
        <taxon>Anthemideae</taxon>
        <taxon>Anthemidinae</taxon>
        <taxon>Tanacetum</taxon>
    </lineage>
</organism>
<gene>
    <name evidence="1" type="ORF">Tci_016836</name>
</gene>
<dbReference type="EMBL" id="BKCJ010001903">
    <property type="protein sequence ID" value="GEU44858.1"/>
    <property type="molecule type" value="Genomic_DNA"/>
</dbReference>
<dbReference type="AlphaFoldDB" id="A0A6L2K626"/>